<name>A0A178C6V4_9EURO</name>
<dbReference type="GO" id="GO:0018580">
    <property type="term" value="F:nitronate monooxygenase activity"/>
    <property type="evidence" value="ECO:0007669"/>
    <property type="project" value="InterPro"/>
</dbReference>
<dbReference type="PANTHER" id="PTHR32332:SF31">
    <property type="entry name" value="2-NITROPROPANE DIOXYGENASE FAMILY, PUTATIVE (AFU_ORTHOLOGUE AFUA_2G09850)-RELATED"/>
    <property type="match status" value="1"/>
</dbReference>
<keyword evidence="1" id="KW-0285">Flavoprotein</keyword>
<comment type="caution">
    <text evidence="4">The sequence shown here is derived from an EMBL/GenBank/DDBJ whole genome shotgun (WGS) entry which is preliminary data.</text>
</comment>
<evidence type="ECO:0000313" key="4">
    <source>
        <dbReference type="EMBL" id="OAL24471.1"/>
    </source>
</evidence>
<dbReference type="Proteomes" id="UP000185904">
    <property type="component" value="Unassembled WGS sequence"/>
</dbReference>
<reference evidence="4 5" key="1">
    <citation type="submission" date="2016-03" db="EMBL/GenBank/DDBJ databases">
        <title>The draft genome sequence of Fonsecaea nubica causative agent of cutaneous subcutaneous infection in human host.</title>
        <authorList>
            <person name="Costa F."/>
            <person name="Sybren D.H."/>
            <person name="Raittz R.T."/>
            <person name="Weiss V.A."/>
            <person name="Leao A.C."/>
            <person name="Gomes R."/>
            <person name="De Souza E.M."/>
            <person name="Pedrosa F.O."/>
            <person name="Steffens M.B."/>
            <person name="Bombassaro A."/>
            <person name="Tadra-Sfeir M.Z."/>
            <person name="Moreno L.F."/>
            <person name="Najafzadeh M.J."/>
            <person name="Felipe M.S."/>
            <person name="Teixeira M."/>
            <person name="Sun J."/>
            <person name="Xi L."/>
            <person name="Castro M.A."/>
            <person name="Vicente V.A."/>
        </authorList>
    </citation>
    <scope>NUCLEOTIDE SEQUENCE [LARGE SCALE GENOMIC DNA]</scope>
    <source>
        <strain evidence="4 5">CBS 269.64</strain>
    </source>
</reference>
<dbReference type="OrthoDB" id="10265891at2759"/>
<keyword evidence="2" id="KW-0288">FMN</keyword>
<evidence type="ECO:0000256" key="2">
    <source>
        <dbReference type="ARBA" id="ARBA00022643"/>
    </source>
</evidence>
<dbReference type="Pfam" id="PF03060">
    <property type="entry name" value="NMO"/>
    <property type="match status" value="1"/>
</dbReference>
<organism evidence="4 5">
    <name type="scientific">Fonsecaea nubica</name>
    <dbReference type="NCBI Taxonomy" id="856822"/>
    <lineage>
        <taxon>Eukaryota</taxon>
        <taxon>Fungi</taxon>
        <taxon>Dikarya</taxon>
        <taxon>Ascomycota</taxon>
        <taxon>Pezizomycotina</taxon>
        <taxon>Eurotiomycetes</taxon>
        <taxon>Chaetothyriomycetidae</taxon>
        <taxon>Chaetothyriales</taxon>
        <taxon>Herpotrichiellaceae</taxon>
        <taxon>Fonsecaea</taxon>
    </lineage>
</organism>
<evidence type="ECO:0000313" key="5">
    <source>
        <dbReference type="Proteomes" id="UP000185904"/>
    </source>
</evidence>
<evidence type="ECO:0000256" key="3">
    <source>
        <dbReference type="ARBA" id="ARBA00023002"/>
    </source>
</evidence>
<dbReference type="InterPro" id="IPR013785">
    <property type="entry name" value="Aldolase_TIM"/>
</dbReference>
<protein>
    <submittedName>
        <fullName evidence="4">Uncharacterized protein</fullName>
    </submittedName>
</protein>
<gene>
    <name evidence="4" type="ORF">AYO20_10629</name>
</gene>
<keyword evidence="5" id="KW-1185">Reference proteome</keyword>
<accession>A0A178C6V4</accession>
<keyword evidence="3" id="KW-0560">Oxidoreductase</keyword>
<dbReference type="RefSeq" id="XP_022495122.1">
    <property type="nucleotide sequence ID" value="XM_022648885.1"/>
</dbReference>
<dbReference type="Gene3D" id="3.20.20.70">
    <property type="entry name" value="Aldolase class I"/>
    <property type="match status" value="1"/>
</dbReference>
<proteinExistence type="predicted"/>
<dbReference type="SUPFAM" id="SSF51412">
    <property type="entry name" value="Inosine monophosphate dehydrogenase (IMPDH)"/>
    <property type="match status" value="1"/>
</dbReference>
<dbReference type="EMBL" id="LVCJ01000117">
    <property type="protein sequence ID" value="OAL24471.1"/>
    <property type="molecule type" value="Genomic_DNA"/>
</dbReference>
<dbReference type="GeneID" id="34594017"/>
<dbReference type="InterPro" id="IPR004136">
    <property type="entry name" value="NMO"/>
</dbReference>
<evidence type="ECO:0000256" key="1">
    <source>
        <dbReference type="ARBA" id="ARBA00022630"/>
    </source>
</evidence>
<sequence>MSITTPLTQLLGIKHPILLAGMGSTSGAPLAAAVTNAGRMLNSMRGGLGVIGGVGYTPKMLKEMIEELKAALKDPSAPFGVDLLLPQVGGNARKTNSDYTKGALDELIDIIIAGGAKLFVSAVGVAPKHVVDKLHKHGVLYMNMVGHPKHVHKACQAGADIICAQGGEAGGHTGETATTILIPACADIVKNYTSPLTGKAVELVAAGGIFDGRGIAAALSLGASAVWVGTRFVTAKESGAAEAAKRAILAAGFDDTIKSTIWTGRPLRAIASPYVRNWETKRRDEIEELQSKGILVLNHELEKLEKTGGLTEEIEDQSACMPAGQVSGLVNTPNQTAAEIVEEMMDGAVKVLNRVGGYLKPSARL</sequence>
<dbReference type="PANTHER" id="PTHR32332">
    <property type="entry name" value="2-NITROPROPANE DIOXYGENASE"/>
    <property type="match status" value="1"/>
</dbReference>
<dbReference type="CDD" id="cd04730">
    <property type="entry name" value="NPD_like"/>
    <property type="match status" value="1"/>
</dbReference>
<dbReference type="AlphaFoldDB" id="A0A178C6V4"/>